<dbReference type="PANTHER" id="PTHR31973">
    <property type="entry name" value="POLYPROTEIN, PUTATIVE-RELATED"/>
    <property type="match status" value="1"/>
</dbReference>
<comment type="caution">
    <text evidence="3">The sequence shown here is derived from an EMBL/GenBank/DDBJ whole genome shotgun (WGS) entry which is preliminary data.</text>
</comment>
<dbReference type="AlphaFoldDB" id="A0AAD9XF32"/>
<dbReference type="EMBL" id="JANJYI010000003">
    <property type="protein sequence ID" value="KAK2658132.1"/>
    <property type="molecule type" value="Genomic_DNA"/>
</dbReference>
<name>A0AAD9XF32_9ROSI</name>
<sequence>MSDNDVEFVIIHKGRGWATIDVEFVNKSEFRPPPNPIQSPCTVSNVKSTDIPWSLAGTPNYKSVSGSNNLLASQVSPGFTSACNDQAMPASTTNHAVMDDNDSSGSINTSRRSDSLKTSDTKDESASDVDGGQAKIVLRTEERGVSGTLNSSSPSMNTRWTVSGSELYSIKAVQSVDMFDNSANQGDLFASKYHDLGCIIHSKDIVSEMREQHGIHLSYNKVYRLKEHALNQARTRGVLLVGVWKDGNEMIYPLAFGFANSKCTKSWTWISKKLHKLIQYLDRVLLVSDRHNGIFNAMEDIFPYAAHGICAYHLVQNLKRFCKQRDDVILLYYRAMYAYCIEDFDHLMIELKETYHLVYDELQGTHTSKIGQIQHNGVRFTPLTLINLSVLWPRFKGMKINSLVSDLYTTGFLKHAYEMGVNPVPDPEF</sequence>
<feature type="compositionally biased region" description="Basic and acidic residues" evidence="1">
    <location>
        <begin position="111"/>
        <end position="125"/>
    </location>
</feature>
<gene>
    <name evidence="3" type="ORF">Ddye_011184</name>
</gene>
<feature type="domain" description="MULE transposase" evidence="2">
    <location>
        <begin position="236"/>
        <end position="317"/>
    </location>
</feature>
<proteinExistence type="predicted"/>
<accession>A0AAD9XF32</accession>
<evidence type="ECO:0000313" key="4">
    <source>
        <dbReference type="Proteomes" id="UP001280121"/>
    </source>
</evidence>
<dbReference type="Proteomes" id="UP001280121">
    <property type="component" value="Unassembled WGS sequence"/>
</dbReference>
<evidence type="ECO:0000313" key="3">
    <source>
        <dbReference type="EMBL" id="KAK2658132.1"/>
    </source>
</evidence>
<feature type="region of interest" description="Disordered" evidence="1">
    <location>
        <begin position="93"/>
        <end position="133"/>
    </location>
</feature>
<dbReference type="Pfam" id="PF10551">
    <property type="entry name" value="MULE"/>
    <property type="match status" value="1"/>
</dbReference>
<organism evidence="3 4">
    <name type="scientific">Dipteronia dyeriana</name>
    <dbReference type="NCBI Taxonomy" id="168575"/>
    <lineage>
        <taxon>Eukaryota</taxon>
        <taxon>Viridiplantae</taxon>
        <taxon>Streptophyta</taxon>
        <taxon>Embryophyta</taxon>
        <taxon>Tracheophyta</taxon>
        <taxon>Spermatophyta</taxon>
        <taxon>Magnoliopsida</taxon>
        <taxon>eudicotyledons</taxon>
        <taxon>Gunneridae</taxon>
        <taxon>Pentapetalae</taxon>
        <taxon>rosids</taxon>
        <taxon>malvids</taxon>
        <taxon>Sapindales</taxon>
        <taxon>Sapindaceae</taxon>
        <taxon>Hippocastanoideae</taxon>
        <taxon>Acereae</taxon>
        <taxon>Dipteronia</taxon>
    </lineage>
</organism>
<dbReference type="InterPro" id="IPR018289">
    <property type="entry name" value="MULE_transposase_dom"/>
</dbReference>
<keyword evidence="4" id="KW-1185">Reference proteome</keyword>
<reference evidence="3" key="1">
    <citation type="journal article" date="2023" name="Plant J.">
        <title>Genome sequences and population genomics provide insights into the demographic history, inbreeding, and mutation load of two 'living fossil' tree species of Dipteronia.</title>
        <authorList>
            <person name="Feng Y."/>
            <person name="Comes H.P."/>
            <person name="Chen J."/>
            <person name="Zhu S."/>
            <person name="Lu R."/>
            <person name="Zhang X."/>
            <person name="Li P."/>
            <person name="Qiu J."/>
            <person name="Olsen K.M."/>
            <person name="Qiu Y."/>
        </authorList>
    </citation>
    <scope>NUCLEOTIDE SEQUENCE</scope>
    <source>
        <strain evidence="3">KIB01</strain>
    </source>
</reference>
<evidence type="ECO:0000256" key="1">
    <source>
        <dbReference type="SAM" id="MobiDB-lite"/>
    </source>
</evidence>
<protein>
    <recommendedName>
        <fullName evidence="2">MULE transposase domain-containing protein</fullName>
    </recommendedName>
</protein>
<evidence type="ECO:0000259" key="2">
    <source>
        <dbReference type="Pfam" id="PF10551"/>
    </source>
</evidence>
<dbReference type="PANTHER" id="PTHR31973:SF187">
    <property type="entry name" value="MUTATOR TRANSPOSASE MUDRA PROTEIN"/>
    <property type="match status" value="1"/>
</dbReference>